<accession>A0A9J7CN93</accession>
<comment type="subcellular location">
    <subcellularLocation>
        <location evidence="1">Cell membrane</location>
        <topology evidence="1">Multi-pass membrane protein</topology>
    </subcellularLocation>
</comment>
<evidence type="ECO:0000256" key="2">
    <source>
        <dbReference type="ARBA" id="ARBA00022475"/>
    </source>
</evidence>
<keyword evidence="3 8" id="KW-0812">Transmembrane</keyword>
<keyword evidence="4 8" id="KW-1133">Transmembrane helix</keyword>
<keyword evidence="7" id="KW-0325">Glycoprotein</keyword>
<evidence type="ECO:0000256" key="4">
    <source>
        <dbReference type="ARBA" id="ARBA00022989"/>
    </source>
</evidence>
<dbReference type="PANTHER" id="PTHR42643">
    <property type="entry name" value="IONOTROPIC RECEPTOR 20A-RELATED"/>
    <property type="match status" value="1"/>
</dbReference>
<organism evidence="9 10">
    <name type="scientific">Musca domestica</name>
    <name type="common">House fly</name>
    <dbReference type="NCBI Taxonomy" id="7370"/>
    <lineage>
        <taxon>Eukaryota</taxon>
        <taxon>Metazoa</taxon>
        <taxon>Ecdysozoa</taxon>
        <taxon>Arthropoda</taxon>
        <taxon>Hexapoda</taxon>
        <taxon>Insecta</taxon>
        <taxon>Pterygota</taxon>
        <taxon>Neoptera</taxon>
        <taxon>Endopterygota</taxon>
        <taxon>Diptera</taxon>
        <taxon>Brachycera</taxon>
        <taxon>Muscomorpha</taxon>
        <taxon>Muscoidea</taxon>
        <taxon>Muscidae</taxon>
        <taxon>Musca</taxon>
    </lineage>
</organism>
<dbReference type="VEuPathDB" id="VectorBase:MDOA003227"/>
<name>A0A9J7CN93_MUSDO</name>
<dbReference type="InterPro" id="IPR052192">
    <property type="entry name" value="Insect_Ionotropic_Sensory_Rcpt"/>
</dbReference>
<evidence type="ECO:0000256" key="8">
    <source>
        <dbReference type="SAM" id="Phobius"/>
    </source>
</evidence>
<feature type="transmembrane region" description="Helical" evidence="8">
    <location>
        <begin position="636"/>
        <end position="662"/>
    </location>
</feature>
<reference evidence="10" key="1">
    <citation type="submission" date="2025-08" db="UniProtKB">
        <authorList>
            <consortium name="RefSeq"/>
        </authorList>
    </citation>
    <scope>IDENTIFICATION</scope>
    <source>
        <strain evidence="10">Aabys</strain>
        <tissue evidence="10">Whole body</tissue>
    </source>
</reference>
<feature type="transmembrane region" description="Helical" evidence="8">
    <location>
        <begin position="388"/>
        <end position="408"/>
    </location>
</feature>
<evidence type="ECO:0000313" key="10">
    <source>
        <dbReference type="RefSeq" id="XP_005179663.2"/>
    </source>
</evidence>
<evidence type="ECO:0000256" key="7">
    <source>
        <dbReference type="ARBA" id="ARBA00023180"/>
    </source>
</evidence>
<keyword evidence="9" id="KW-1185">Reference proteome</keyword>
<proteinExistence type="predicted"/>
<dbReference type="eggNOG" id="ENOG502T88H">
    <property type="taxonomic scope" value="Eukaryota"/>
</dbReference>
<evidence type="ECO:0000256" key="6">
    <source>
        <dbReference type="ARBA" id="ARBA00023170"/>
    </source>
</evidence>
<dbReference type="OrthoDB" id="7959891at2759"/>
<gene>
    <name evidence="10" type="primary">LOC101895244</name>
</gene>
<keyword evidence="5 8" id="KW-0472">Membrane</keyword>
<dbReference type="VEuPathDB" id="VectorBase:MDOMA2_008268"/>
<keyword evidence="2" id="KW-1003">Cell membrane</keyword>
<feature type="transmembrane region" description="Helical" evidence="8">
    <location>
        <begin position="446"/>
        <end position="465"/>
    </location>
</feature>
<evidence type="ECO:0000256" key="1">
    <source>
        <dbReference type="ARBA" id="ARBA00004651"/>
    </source>
</evidence>
<protein>
    <submittedName>
        <fullName evidence="10">Uncharacterized protein LOC101895244</fullName>
    </submittedName>
</protein>
<dbReference type="Proteomes" id="UP001652621">
    <property type="component" value="Unplaced"/>
</dbReference>
<keyword evidence="6" id="KW-0675">Receptor</keyword>
<evidence type="ECO:0000256" key="5">
    <source>
        <dbReference type="ARBA" id="ARBA00023136"/>
    </source>
</evidence>
<dbReference type="RefSeq" id="XP_005179663.2">
    <property type="nucleotide sequence ID" value="XM_005179606.3"/>
</dbReference>
<evidence type="ECO:0000256" key="3">
    <source>
        <dbReference type="ARBA" id="ARBA00022692"/>
    </source>
</evidence>
<dbReference type="GeneID" id="101895244"/>
<evidence type="ECO:0000313" key="9">
    <source>
        <dbReference type="Proteomes" id="UP001652621"/>
    </source>
</evidence>
<sequence length="704" mass="80782">MAEARIDTAKAEPSVNGGNDYTVIEFLKDLKDLHNYDNVLLMHNQNTTIATKFYTNTNTMAYGNGSSTAAAGNISFIEKTLNVDASGRSTSLPFVAHLMQQVQVPVLQLNEWQHFNLKLRVPDNLLAIVQIDINGGGGGAGDGGGDGIKITLDHHAGLLQNLSKSLWRMKVAKVLFLINGPAMMNDEMLASDRGNEDVHYALVEQLFQHCWRQKLLNVAAIMANYQKTKILYRFNPFPEFQMETVPLAIDRTQQQEEIYPQRLDNLLGYNMNVVIGGSDPRIIPYEKNGKLFVGGFVGHFVLAFAKRYNCTLQEPLPYNPKIPLPSQELMRAVRNGTVEWSSGVTFPEIPFRGYTYPYEIINFCLMIPVEADIPGYEFFTSVFKGETYVFFIVTLVIISMVLSAALFIHGYRPDLFDIICHDDCLRGMLGQSFSELRNPPGIVRAIYLEICILGILLTTTYNAYFSTYVTKAPKTAPINTLDDIMASGLKNIVWEPEYNEILSRVPEFKRYAPIFLVEPNYRKYLELRESFNTHYGYIVPTTKWTIVTEQQKIFTTPLFKQRPSFCFYNNIPMCFPIHENSLFIELMYKLMLEVSQSGLMNMWMEHGFLELIQADKLQRSDLSQKKEFEAMTVDDLLYIFIFLAVMFVFVVLVFIGEFVVYYREQIWKGLQRPFEKCCRPSENKRADIMKKEYEVTGHQLRRFK</sequence>
<dbReference type="PANTHER" id="PTHR42643:SF41">
    <property type="entry name" value="IONOTROPIC RECEPTOR 20A-RELATED"/>
    <property type="match status" value="1"/>
</dbReference>